<reference evidence="1" key="2">
    <citation type="journal article" date="2015" name="Data Brief">
        <title>Shoot transcriptome of the giant reed, Arundo donax.</title>
        <authorList>
            <person name="Barrero R.A."/>
            <person name="Guerrero F.D."/>
            <person name="Moolhuijzen P."/>
            <person name="Goolsby J.A."/>
            <person name="Tidwell J."/>
            <person name="Bellgard S.E."/>
            <person name="Bellgard M.I."/>
        </authorList>
    </citation>
    <scope>NUCLEOTIDE SEQUENCE</scope>
    <source>
        <tissue evidence="1">Shoot tissue taken approximately 20 cm above the soil surface</tissue>
    </source>
</reference>
<evidence type="ECO:0000313" key="1">
    <source>
        <dbReference type="EMBL" id="JAD79053.1"/>
    </source>
</evidence>
<organism evidence="1">
    <name type="scientific">Arundo donax</name>
    <name type="common">Giant reed</name>
    <name type="synonym">Donax arundinaceus</name>
    <dbReference type="NCBI Taxonomy" id="35708"/>
    <lineage>
        <taxon>Eukaryota</taxon>
        <taxon>Viridiplantae</taxon>
        <taxon>Streptophyta</taxon>
        <taxon>Embryophyta</taxon>
        <taxon>Tracheophyta</taxon>
        <taxon>Spermatophyta</taxon>
        <taxon>Magnoliopsida</taxon>
        <taxon>Liliopsida</taxon>
        <taxon>Poales</taxon>
        <taxon>Poaceae</taxon>
        <taxon>PACMAD clade</taxon>
        <taxon>Arundinoideae</taxon>
        <taxon>Arundineae</taxon>
        <taxon>Arundo</taxon>
    </lineage>
</organism>
<dbReference type="EMBL" id="GBRH01218842">
    <property type="protein sequence ID" value="JAD79053.1"/>
    <property type="molecule type" value="Transcribed_RNA"/>
</dbReference>
<name>A0A0A9CXA1_ARUDO</name>
<keyword evidence="1" id="KW-0378">Hydrolase</keyword>
<dbReference type="GO" id="GO:0016787">
    <property type="term" value="F:hydrolase activity"/>
    <property type="evidence" value="ECO:0007669"/>
    <property type="project" value="UniProtKB-KW"/>
</dbReference>
<accession>A0A0A9CXA1</accession>
<proteinExistence type="predicted"/>
<dbReference type="AlphaFoldDB" id="A0A0A9CXA1"/>
<sequence>MLRTLSSKKICRKSRNVSLVYMVDRRKKCCRYECNFCR</sequence>
<protein>
    <submittedName>
        <fullName evidence="1">Catalytic/ hydrolase</fullName>
    </submittedName>
</protein>
<reference evidence="1" key="1">
    <citation type="submission" date="2014-09" db="EMBL/GenBank/DDBJ databases">
        <authorList>
            <person name="Magalhaes I.L.F."/>
            <person name="Oliveira U."/>
            <person name="Santos F.R."/>
            <person name="Vidigal T.H.D.A."/>
            <person name="Brescovit A.D."/>
            <person name="Santos A.J."/>
        </authorList>
    </citation>
    <scope>NUCLEOTIDE SEQUENCE</scope>
    <source>
        <tissue evidence="1">Shoot tissue taken approximately 20 cm above the soil surface</tissue>
    </source>
</reference>